<dbReference type="AlphaFoldDB" id="A0A512N9Z8"/>
<dbReference type="Proteomes" id="UP000321058">
    <property type="component" value="Unassembled WGS sequence"/>
</dbReference>
<feature type="transmembrane region" description="Helical" evidence="1">
    <location>
        <begin position="45"/>
        <end position="62"/>
    </location>
</feature>
<keyword evidence="3" id="KW-1185">Reference proteome</keyword>
<evidence type="ECO:0000313" key="3">
    <source>
        <dbReference type="Proteomes" id="UP000321058"/>
    </source>
</evidence>
<proteinExistence type="predicted"/>
<accession>A0A512N9Z8</accession>
<name>A0A512N9Z8_9HYPH</name>
<keyword evidence="1" id="KW-0472">Membrane</keyword>
<protein>
    <recommendedName>
        <fullName evidence="4">DUF1772 domain-containing protein</fullName>
    </recommendedName>
</protein>
<evidence type="ECO:0000313" key="2">
    <source>
        <dbReference type="EMBL" id="GEP55792.1"/>
    </source>
</evidence>
<evidence type="ECO:0000256" key="1">
    <source>
        <dbReference type="SAM" id="Phobius"/>
    </source>
</evidence>
<comment type="caution">
    <text evidence="2">The sequence shown here is derived from an EMBL/GenBank/DDBJ whole genome shotgun (WGS) entry which is preliminary data.</text>
</comment>
<sequence>MRVTQQALAIARIQTGSGPPEDKARVMAWDRLNGMLSTLDSKTSVLLRFNAIVVAALAYVLVIAPTEPFMGTNPTVRLVGQVIGHGSLLVSVMSCGFAFPVINVQWDFFGMRLDRPLDGESPFDDAALQRLGDLVAWRTRLYSWAWRLAVAGGIGFAILVGIGTLH</sequence>
<dbReference type="RefSeq" id="WP_147149867.1">
    <property type="nucleotide sequence ID" value="NZ_BKAJ01000045.1"/>
</dbReference>
<feature type="transmembrane region" description="Helical" evidence="1">
    <location>
        <begin position="144"/>
        <end position="165"/>
    </location>
</feature>
<evidence type="ECO:0008006" key="4">
    <source>
        <dbReference type="Google" id="ProtNLM"/>
    </source>
</evidence>
<keyword evidence="1" id="KW-1133">Transmembrane helix</keyword>
<dbReference type="EMBL" id="BKAJ01000045">
    <property type="protein sequence ID" value="GEP55792.1"/>
    <property type="molecule type" value="Genomic_DNA"/>
</dbReference>
<organism evidence="2 3">
    <name type="scientific">Reyranella soli</name>
    <dbReference type="NCBI Taxonomy" id="1230389"/>
    <lineage>
        <taxon>Bacteria</taxon>
        <taxon>Pseudomonadati</taxon>
        <taxon>Pseudomonadota</taxon>
        <taxon>Alphaproteobacteria</taxon>
        <taxon>Hyphomicrobiales</taxon>
        <taxon>Reyranellaceae</taxon>
        <taxon>Reyranella</taxon>
    </lineage>
</organism>
<feature type="transmembrane region" description="Helical" evidence="1">
    <location>
        <begin position="82"/>
        <end position="102"/>
    </location>
</feature>
<reference evidence="2 3" key="1">
    <citation type="submission" date="2019-07" db="EMBL/GenBank/DDBJ databases">
        <title>Whole genome shotgun sequence of Reyranella soli NBRC 108950.</title>
        <authorList>
            <person name="Hosoyama A."/>
            <person name="Uohara A."/>
            <person name="Ohji S."/>
            <person name="Ichikawa N."/>
        </authorList>
    </citation>
    <scope>NUCLEOTIDE SEQUENCE [LARGE SCALE GENOMIC DNA]</scope>
    <source>
        <strain evidence="2 3">NBRC 108950</strain>
    </source>
</reference>
<gene>
    <name evidence="2" type="ORF">RSO01_29580</name>
</gene>
<keyword evidence="1" id="KW-0812">Transmembrane</keyword>
<dbReference type="OrthoDB" id="9826624at2"/>